<accession>A0ABS6VE63</accession>
<evidence type="ECO:0000256" key="1">
    <source>
        <dbReference type="SAM" id="MobiDB-lite"/>
    </source>
</evidence>
<proteinExistence type="predicted"/>
<feature type="compositionally biased region" description="Polar residues" evidence="1">
    <location>
        <begin position="12"/>
        <end position="22"/>
    </location>
</feature>
<protein>
    <submittedName>
        <fullName evidence="2">Uncharacterized protein</fullName>
    </submittedName>
</protein>
<name>A0ABS6VE63_9GAMM</name>
<sequence length="87" mass="9696">MTVKINRITKPIKTSSGQSDENSQISYKILKIRTDDTELIVVDASNKKVLAEVYIILELPSGEVISGPYTNLTIAERDLLKIEFDGN</sequence>
<organism evidence="2 3">
    <name type="scientific">Pantoea allii</name>
    <dbReference type="NCBI Taxonomy" id="574096"/>
    <lineage>
        <taxon>Bacteria</taxon>
        <taxon>Pseudomonadati</taxon>
        <taxon>Pseudomonadota</taxon>
        <taxon>Gammaproteobacteria</taxon>
        <taxon>Enterobacterales</taxon>
        <taxon>Erwiniaceae</taxon>
        <taxon>Pantoea</taxon>
    </lineage>
</organism>
<feature type="region of interest" description="Disordered" evidence="1">
    <location>
        <begin position="1"/>
        <end position="22"/>
    </location>
</feature>
<dbReference type="RefSeq" id="WP_218995434.1">
    <property type="nucleotide sequence ID" value="NZ_JAHVXU010000005.1"/>
</dbReference>
<keyword evidence="3" id="KW-1185">Reference proteome</keyword>
<gene>
    <name evidence="2" type="ORF">KYI95_10375</name>
</gene>
<evidence type="ECO:0000313" key="3">
    <source>
        <dbReference type="Proteomes" id="UP001197236"/>
    </source>
</evidence>
<evidence type="ECO:0000313" key="2">
    <source>
        <dbReference type="EMBL" id="MBW1257602.1"/>
    </source>
</evidence>
<dbReference type="Proteomes" id="UP001197236">
    <property type="component" value="Unassembled WGS sequence"/>
</dbReference>
<dbReference type="EMBL" id="JAHVXZ010000004">
    <property type="protein sequence ID" value="MBW1257602.1"/>
    <property type="molecule type" value="Genomic_DNA"/>
</dbReference>
<comment type="caution">
    <text evidence="2">The sequence shown here is derived from an EMBL/GenBank/DDBJ whole genome shotgun (WGS) entry which is preliminary data.</text>
</comment>
<reference evidence="2 3" key="1">
    <citation type="submission" date="2021-07" db="EMBL/GenBank/DDBJ databases">
        <title>A novel phosphonate cluster across the Pantoea species complex is important for pathogenicity in onion.</title>
        <authorList>
            <person name="Zhao M."/>
            <person name="Stice S."/>
            <person name="Shin G.Y."/>
            <person name="Coutinho T."/>
            <person name="Gitaitis R."/>
            <person name="Kvitko B."/>
            <person name="Dutta B."/>
        </authorList>
    </citation>
    <scope>NUCLEOTIDE SEQUENCE [LARGE SCALE GENOMIC DNA]</scope>
    <source>
        <strain evidence="2 3">BD 382</strain>
    </source>
</reference>